<protein>
    <submittedName>
        <fullName evidence="1">Uncharacterized protein</fullName>
    </submittedName>
</protein>
<evidence type="ECO:0000313" key="1">
    <source>
        <dbReference type="EMBL" id="GIY33341.1"/>
    </source>
</evidence>
<comment type="caution">
    <text evidence="1">The sequence shown here is derived from an EMBL/GenBank/DDBJ whole genome shotgun (WGS) entry which is preliminary data.</text>
</comment>
<proteinExistence type="predicted"/>
<dbReference type="AlphaFoldDB" id="A0AAV4SKH7"/>
<keyword evidence="2" id="KW-1185">Reference proteome</keyword>
<reference evidence="1 2" key="1">
    <citation type="submission" date="2021-06" db="EMBL/GenBank/DDBJ databases">
        <title>Caerostris extrusa draft genome.</title>
        <authorList>
            <person name="Kono N."/>
            <person name="Arakawa K."/>
        </authorList>
    </citation>
    <scope>NUCLEOTIDE SEQUENCE [LARGE SCALE GENOMIC DNA]</scope>
</reference>
<sequence length="80" mass="9789">MEGGNTSQQKDLLCLPQKIDDRPLRKLLHESSFWVLPGSNRHQTFSLFCESRCPLIWLQWQKWLFLQQWRMERTWNTLRT</sequence>
<organism evidence="1 2">
    <name type="scientific">Caerostris extrusa</name>
    <name type="common">Bark spider</name>
    <name type="synonym">Caerostris bankana</name>
    <dbReference type="NCBI Taxonomy" id="172846"/>
    <lineage>
        <taxon>Eukaryota</taxon>
        <taxon>Metazoa</taxon>
        <taxon>Ecdysozoa</taxon>
        <taxon>Arthropoda</taxon>
        <taxon>Chelicerata</taxon>
        <taxon>Arachnida</taxon>
        <taxon>Araneae</taxon>
        <taxon>Araneomorphae</taxon>
        <taxon>Entelegynae</taxon>
        <taxon>Araneoidea</taxon>
        <taxon>Araneidae</taxon>
        <taxon>Caerostris</taxon>
    </lineage>
</organism>
<evidence type="ECO:0000313" key="2">
    <source>
        <dbReference type="Proteomes" id="UP001054945"/>
    </source>
</evidence>
<name>A0AAV4SKH7_CAEEX</name>
<accession>A0AAV4SKH7</accession>
<dbReference type="Proteomes" id="UP001054945">
    <property type="component" value="Unassembled WGS sequence"/>
</dbReference>
<gene>
    <name evidence="1" type="ORF">CEXT_304291</name>
</gene>
<dbReference type="EMBL" id="BPLR01009625">
    <property type="protein sequence ID" value="GIY33341.1"/>
    <property type="molecule type" value="Genomic_DNA"/>
</dbReference>